<gene>
    <name evidence="1" type="ORF">P7H47_12320</name>
</gene>
<sequence>LSRRTLEKQYVQHSYRKKRYFTNKNRKIGFKKIDQELPIWISEALKELEH</sequence>
<organism evidence="1 2">
    <name type="scientific">Enterococcus cecorum</name>
    <dbReference type="NCBI Taxonomy" id="44008"/>
    <lineage>
        <taxon>Bacteria</taxon>
        <taxon>Bacillati</taxon>
        <taxon>Bacillota</taxon>
        <taxon>Bacilli</taxon>
        <taxon>Lactobacillales</taxon>
        <taxon>Enterococcaceae</taxon>
        <taxon>Enterococcus</taxon>
    </lineage>
</organism>
<evidence type="ECO:0000313" key="2">
    <source>
        <dbReference type="Proteomes" id="UP001255696"/>
    </source>
</evidence>
<reference evidence="1" key="1">
    <citation type="submission" date="2023-03" db="EMBL/GenBank/DDBJ databases">
        <authorList>
            <person name="Shen W."/>
            <person name="Cai J."/>
        </authorList>
    </citation>
    <scope>NUCLEOTIDE SEQUENCE</scope>
    <source>
        <strain evidence="1">B245-2</strain>
    </source>
</reference>
<feature type="non-terminal residue" evidence="1">
    <location>
        <position position="1"/>
    </location>
</feature>
<proteinExistence type="predicted"/>
<dbReference type="Proteomes" id="UP001255696">
    <property type="component" value="Unassembled WGS sequence"/>
</dbReference>
<dbReference type="AlphaFoldDB" id="A0AAW8TYP5"/>
<accession>A0AAW8TYP5</accession>
<comment type="caution">
    <text evidence="1">The sequence shown here is derived from an EMBL/GenBank/DDBJ whole genome shotgun (WGS) entry which is preliminary data.</text>
</comment>
<dbReference type="EMBL" id="JARQBI010000119">
    <property type="protein sequence ID" value="MDT2797995.1"/>
    <property type="molecule type" value="Genomic_DNA"/>
</dbReference>
<name>A0AAW8TYP5_9ENTE</name>
<evidence type="ECO:0000313" key="1">
    <source>
        <dbReference type="EMBL" id="MDT2797995.1"/>
    </source>
</evidence>
<protein>
    <submittedName>
        <fullName evidence="1">RNA-binding protein</fullName>
    </submittedName>
</protein>